<organism evidence="1 2">
    <name type="scientific">Vibrio cholerae</name>
    <dbReference type="NCBI Taxonomy" id="666"/>
    <lineage>
        <taxon>Bacteria</taxon>
        <taxon>Pseudomonadati</taxon>
        <taxon>Pseudomonadota</taxon>
        <taxon>Gammaproteobacteria</taxon>
        <taxon>Vibrionales</taxon>
        <taxon>Vibrionaceae</taxon>
        <taxon>Vibrio</taxon>
    </lineage>
</organism>
<dbReference type="AlphaFoldDB" id="A0A655UGR2"/>
<protein>
    <submittedName>
        <fullName evidence="1">Uncharacterized protein</fullName>
    </submittedName>
</protein>
<gene>
    <name evidence="1" type="ORF">ERS013201_00055</name>
</gene>
<proteinExistence type="predicted"/>
<dbReference type="Proteomes" id="UP000046067">
    <property type="component" value="Unassembled WGS sequence"/>
</dbReference>
<dbReference type="EMBL" id="CWQJ01000001">
    <property type="protein sequence ID" value="CSB50751.1"/>
    <property type="molecule type" value="Genomic_DNA"/>
</dbReference>
<name>A0A655UGR2_VIBCL</name>
<evidence type="ECO:0000313" key="1">
    <source>
        <dbReference type="EMBL" id="CSB50751.1"/>
    </source>
</evidence>
<sequence length="60" mass="6723">MCNATCGDLMLTTQLGNVLRGRLTFHRRVSGEDHLTDITALQAIIQRIEANIARTNTIQR</sequence>
<reference evidence="1 2" key="1">
    <citation type="submission" date="2015-07" db="EMBL/GenBank/DDBJ databases">
        <authorList>
            <consortium name="Pathogen Informatics"/>
        </authorList>
    </citation>
    <scope>NUCLEOTIDE SEQUENCE [LARGE SCALE GENOMIC DNA]</scope>
    <source>
        <strain evidence="1 2">A325</strain>
    </source>
</reference>
<evidence type="ECO:0000313" key="2">
    <source>
        <dbReference type="Proteomes" id="UP000046067"/>
    </source>
</evidence>
<accession>A0A655UGR2</accession>